<evidence type="ECO:0000256" key="1">
    <source>
        <dbReference type="ARBA" id="ARBA00022898"/>
    </source>
</evidence>
<dbReference type="RefSeq" id="WP_309715235.1">
    <property type="nucleotide sequence ID" value="NZ_JARWAM010000001.1"/>
</dbReference>
<dbReference type="PROSITE" id="PS01211">
    <property type="entry name" value="UPF0001"/>
    <property type="match status" value="1"/>
</dbReference>
<dbReference type="Pfam" id="PF01168">
    <property type="entry name" value="Ala_racemase_N"/>
    <property type="match status" value="1"/>
</dbReference>
<comment type="function">
    <text evidence="2">Pyridoxal 5'-phosphate (PLP)-binding protein, which is involved in PLP homeostasis.</text>
</comment>
<feature type="domain" description="Alanine racemase N-terminal" evidence="4">
    <location>
        <begin position="10"/>
        <end position="232"/>
    </location>
</feature>
<gene>
    <name evidence="5" type="ORF">QC821_00025</name>
</gene>
<dbReference type="PIRSF" id="PIRSF004848">
    <property type="entry name" value="YBL036c_PLPDEIII"/>
    <property type="match status" value="1"/>
</dbReference>
<dbReference type="EMBL" id="JARWAM010000001">
    <property type="protein sequence ID" value="MDR5903655.1"/>
    <property type="molecule type" value="Genomic_DNA"/>
</dbReference>
<accession>A0ABU1H865</accession>
<proteinExistence type="inferred from homology"/>
<evidence type="ECO:0000313" key="5">
    <source>
        <dbReference type="EMBL" id="MDR5903655.1"/>
    </source>
</evidence>
<sequence length="235" mass="25715">MTEVAIDETLEAARQRLARALDAAGRPPHAAELLAVSKTKPADLIRAAHACGQRAFGENYLQEALDKQQALADLDDIVWHFIGPLQSNKTRQVAEHFAWVHSIEREKIARRLSEQRPADLAPLNVCLQVNISAEESKAGVSLDALPALAEAVMALPRLRLRGLMAIPAPSDDPQRQRQPFARLRLALEDLQARHPEAPLDTLSMGMSDDLEAAVAEGATQVRLGTAIFGQRPPRD</sequence>
<dbReference type="SUPFAM" id="SSF51419">
    <property type="entry name" value="PLP-binding barrel"/>
    <property type="match status" value="1"/>
</dbReference>
<evidence type="ECO:0000256" key="3">
    <source>
        <dbReference type="RuleBase" id="RU004514"/>
    </source>
</evidence>
<dbReference type="NCBIfam" id="TIGR00044">
    <property type="entry name" value="YggS family pyridoxal phosphate-dependent enzyme"/>
    <property type="match status" value="1"/>
</dbReference>
<dbReference type="InterPro" id="IPR001608">
    <property type="entry name" value="Ala_racemase_N"/>
</dbReference>
<keyword evidence="1 2" id="KW-0663">Pyridoxal phosphate</keyword>
<dbReference type="InterPro" id="IPR011078">
    <property type="entry name" value="PyrdxlP_homeostasis"/>
</dbReference>
<dbReference type="CDD" id="cd06824">
    <property type="entry name" value="PLPDE_III_Yggs_like"/>
    <property type="match status" value="1"/>
</dbReference>
<comment type="caution">
    <text evidence="5">The sequence shown here is derived from an EMBL/GenBank/DDBJ whole genome shotgun (WGS) entry which is preliminary data.</text>
</comment>
<dbReference type="PANTHER" id="PTHR10146:SF14">
    <property type="entry name" value="PYRIDOXAL PHOSPHATE HOMEOSTASIS PROTEIN"/>
    <property type="match status" value="1"/>
</dbReference>
<evidence type="ECO:0000259" key="4">
    <source>
        <dbReference type="Pfam" id="PF01168"/>
    </source>
</evidence>
<reference evidence="5 6" key="1">
    <citation type="submission" date="2023-04" db="EMBL/GenBank/DDBJ databases">
        <title>A long-awaited taxogenomic arrangement of the family Halomonadaceae.</title>
        <authorList>
            <person name="De La Haba R."/>
            <person name="Chuvochina M."/>
            <person name="Wittouck S."/>
            <person name="Arahal D.R."/>
            <person name="Sanchez-Porro C."/>
            <person name="Hugenholtz P."/>
            <person name="Ventosa A."/>
        </authorList>
    </citation>
    <scope>NUCLEOTIDE SEQUENCE [LARGE SCALE GENOMIC DNA]</scope>
    <source>
        <strain evidence="5 6">DSM 26770</strain>
    </source>
</reference>
<dbReference type="PANTHER" id="PTHR10146">
    <property type="entry name" value="PROLINE SYNTHETASE CO-TRANSCRIBED BACTERIAL HOMOLOG PROTEIN"/>
    <property type="match status" value="1"/>
</dbReference>
<organism evidence="5 6">
    <name type="scientific">Franzmannia qiaohouensis</name>
    <dbReference type="NCBI Taxonomy" id="1329370"/>
    <lineage>
        <taxon>Bacteria</taxon>
        <taxon>Pseudomonadati</taxon>
        <taxon>Pseudomonadota</taxon>
        <taxon>Gammaproteobacteria</taxon>
        <taxon>Oceanospirillales</taxon>
        <taxon>Halomonadaceae</taxon>
        <taxon>Franzmannia</taxon>
    </lineage>
</organism>
<feature type="modified residue" description="N6-(pyridoxal phosphate)lysine" evidence="2">
    <location>
        <position position="38"/>
    </location>
</feature>
<comment type="similarity">
    <text evidence="2 3">Belongs to the pyridoxal phosphate-binding protein YggS/PROSC family.</text>
</comment>
<name>A0ABU1H865_9GAMM</name>
<evidence type="ECO:0000256" key="2">
    <source>
        <dbReference type="HAMAP-Rule" id="MF_02087"/>
    </source>
</evidence>
<dbReference type="InterPro" id="IPR029066">
    <property type="entry name" value="PLP-binding_barrel"/>
</dbReference>
<dbReference type="Proteomes" id="UP001251374">
    <property type="component" value="Unassembled WGS sequence"/>
</dbReference>
<keyword evidence="6" id="KW-1185">Reference proteome</keyword>
<protein>
    <recommendedName>
        <fullName evidence="2">Pyridoxal phosphate homeostasis protein</fullName>
        <shortName evidence="2">PLP homeostasis protein</shortName>
    </recommendedName>
</protein>
<evidence type="ECO:0000313" key="6">
    <source>
        <dbReference type="Proteomes" id="UP001251374"/>
    </source>
</evidence>
<dbReference type="Gene3D" id="3.20.20.10">
    <property type="entry name" value="Alanine racemase"/>
    <property type="match status" value="1"/>
</dbReference>
<dbReference type="HAMAP" id="MF_02087">
    <property type="entry name" value="PLP_homeostasis"/>
    <property type="match status" value="1"/>
</dbReference>